<keyword evidence="6" id="KW-0442">Lipid degradation</keyword>
<dbReference type="InterPro" id="IPR001087">
    <property type="entry name" value="GDSL"/>
</dbReference>
<keyword evidence="3" id="KW-0964">Secreted</keyword>
<dbReference type="Proteomes" id="UP001367508">
    <property type="component" value="Unassembled WGS sequence"/>
</dbReference>
<dbReference type="PANTHER" id="PTHR45650:SF75">
    <property type="entry name" value="GDSL-LIKE LIPASE_ACYLHYDROLASE"/>
    <property type="match status" value="1"/>
</dbReference>
<name>A0AAN9KDM8_CANGL</name>
<dbReference type="GO" id="GO:0016042">
    <property type="term" value="P:lipid catabolic process"/>
    <property type="evidence" value="ECO:0007669"/>
    <property type="project" value="UniProtKB-KW"/>
</dbReference>
<evidence type="ECO:0000256" key="2">
    <source>
        <dbReference type="ARBA" id="ARBA00008668"/>
    </source>
</evidence>
<dbReference type="GO" id="GO:0016788">
    <property type="term" value="F:hydrolase activity, acting on ester bonds"/>
    <property type="evidence" value="ECO:0007669"/>
    <property type="project" value="InterPro"/>
</dbReference>
<dbReference type="Gene3D" id="3.40.50.1110">
    <property type="entry name" value="SGNH hydrolase"/>
    <property type="match status" value="1"/>
</dbReference>
<proteinExistence type="inferred from homology"/>
<evidence type="ECO:0000256" key="3">
    <source>
        <dbReference type="ARBA" id="ARBA00022525"/>
    </source>
</evidence>
<keyword evidence="7" id="KW-0443">Lipid metabolism</keyword>
<keyword evidence="5" id="KW-0378">Hydrolase</keyword>
<dbReference type="EMBL" id="JAYMYQ010000008">
    <property type="protein sequence ID" value="KAK7315525.1"/>
    <property type="molecule type" value="Genomic_DNA"/>
</dbReference>
<reference evidence="8 9" key="1">
    <citation type="submission" date="2024-01" db="EMBL/GenBank/DDBJ databases">
        <title>The genomes of 5 underutilized Papilionoideae crops provide insights into root nodulation and disease resistanc.</title>
        <authorList>
            <person name="Jiang F."/>
        </authorList>
    </citation>
    <scope>NUCLEOTIDE SEQUENCE [LARGE SCALE GENOMIC DNA]</scope>
    <source>
        <strain evidence="8">LVBAO_FW01</strain>
        <tissue evidence="8">Leaves</tissue>
    </source>
</reference>
<dbReference type="SUPFAM" id="SSF52266">
    <property type="entry name" value="SGNH hydrolase"/>
    <property type="match status" value="1"/>
</dbReference>
<dbReference type="InterPro" id="IPR035669">
    <property type="entry name" value="SGNH_plant_lipase-like"/>
</dbReference>
<comment type="subcellular location">
    <subcellularLocation>
        <location evidence="1">Secreted</location>
    </subcellularLocation>
</comment>
<evidence type="ECO:0000313" key="9">
    <source>
        <dbReference type="Proteomes" id="UP001367508"/>
    </source>
</evidence>
<organism evidence="8 9">
    <name type="scientific">Canavalia gladiata</name>
    <name type="common">Sword bean</name>
    <name type="synonym">Dolichos gladiatus</name>
    <dbReference type="NCBI Taxonomy" id="3824"/>
    <lineage>
        <taxon>Eukaryota</taxon>
        <taxon>Viridiplantae</taxon>
        <taxon>Streptophyta</taxon>
        <taxon>Embryophyta</taxon>
        <taxon>Tracheophyta</taxon>
        <taxon>Spermatophyta</taxon>
        <taxon>Magnoliopsida</taxon>
        <taxon>eudicotyledons</taxon>
        <taxon>Gunneridae</taxon>
        <taxon>Pentapetalae</taxon>
        <taxon>rosids</taxon>
        <taxon>fabids</taxon>
        <taxon>Fabales</taxon>
        <taxon>Fabaceae</taxon>
        <taxon>Papilionoideae</taxon>
        <taxon>50 kb inversion clade</taxon>
        <taxon>NPAAA clade</taxon>
        <taxon>indigoferoid/millettioid clade</taxon>
        <taxon>Phaseoleae</taxon>
        <taxon>Canavalia</taxon>
    </lineage>
</organism>
<keyword evidence="4" id="KW-0732">Signal</keyword>
<keyword evidence="9" id="KW-1185">Reference proteome</keyword>
<dbReference type="InterPro" id="IPR036514">
    <property type="entry name" value="SGNH_hydro_sf"/>
</dbReference>
<evidence type="ECO:0000256" key="4">
    <source>
        <dbReference type="ARBA" id="ARBA00022729"/>
    </source>
</evidence>
<dbReference type="AlphaFoldDB" id="A0AAN9KDM8"/>
<evidence type="ECO:0000256" key="5">
    <source>
        <dbReference type="ARBA" id="ARBA00022801"/>
    </source>
</evidence>
<dbReference type="PANTHER" id="PTHR45650">
    <property type="entry name" value="GDSL-LIKE LIPASE/ACYLHYDROLASE-RELATED"/>
    <property type="match status" value="1"/>
</dbReference>
<dbReference type="InterPro" id="IPR051238">
    <property type="entry name" value="GDSL_esterase/lipase"/>
</dbReference>
<accession>A0AAN9KDM8</accession>
<sequence>MQHCVHGHSKVPCFFIFGDSLSDVGNNNHLNTLSKSNYKPFGIDFPTGPTGRYTDNRTGADIITELLGFSKFIPPYANTTDSNILKGVNYASGGAGIHVETGSKFGEHISLGQQIANHRVIVYQIAHKLGGLHKAIQYLTKCLYYVNMGTNDYEVNYFLPNSTTRRFYTPKQFAENLISYYSIYLQELRHIGARKFVLNGLSPLGCIPIAISTHGKRGGCVEKQNIAASIFNNKLKSLVKRSNIKYSADSKFIYVNIYAIFQSFKKSQGFTDTTTPCCLSNANGFCIPNQTPCQNRNQYVYYDGIHASDAANQVIAMNSYNASNPSYTYPMNIKHLIQFC</sequence>
<comment type="caution">
    <text evidence="8">The sequence shown here is derived from an EMBL/GenBank/DDBJ whole genome shotgun (WGS) entry which is preliminary data.</text>
</comment>
<comment type="similarity">
    <text evidence="2">Belongs to the 'GDSL' lipolytic enzyme family.</text>
</comment>
<evidence type="ECO:0000256" key="1">
    <source>
        <dbReference type="ARBA" id="ARBA00004613"/>
    </source>
</evidence>
<dbReference type="Pfam" id="PF00657">
    <property type="entry name" value="Lipase_GDSL"/>
    <property type="match status" value="1"/>
</dbReference>
<evidence type="ECO:0000256" key="7">
    <source>
        <dbReference type="ARBA" id="ARBA00023098"/>
    </source>
</evidence>
<gene>
    <name evidence="8" type="ORF">VNO77_34075</name>
</gene>
<protein>
    <submittedName>
        <fullName evidence="8">Uncharacterized protein</fullName>
    </submittedName>
</protein>
<evidence type="ECO:0000313" key="8">
    <source>
        <dbReference type="EMBL" id="KAK7315525.1"/>
    </source>
</evidence>
<evidence type="ECO:0000256" key="6">
    <source>
        <dbReference type="ARBA" id="ARBA00022963"/>
    </source>
</evidence>
<dbReference type="GO" id="GO:0005576">
    <property type="term" value="C:extracellular region"/>
    <property type="evidence" value="ECO:0007669"/>
    <property type="project" value="UniProtKB-SubCell"/>
</dbReference>
<dbReference type="CDD" id="cd01837">
    <property type="entry name" value="SGNH_plant_lipase_like"/>
    <property type="match status" value="1"/>
</dbReference>